<dbReference type="PANTHER" id="PTHR43214:SF24">
    <property type="entry name" value="TRANSCRIPTIONAL REGULATORY PROTEIN NARL-RELATED"/>
    <property type="match status" value="1"/>
</dbReference>
<dbReference type="CDD" id="cd06170">
    <property type="entry name" value="LuxR_C_like"/>
    <property type="match status" value="1"/>
</dbReference>
<evidence type="ECO:0000313" key="9">
    <source>
        <dbReference type="Proteomes" id="UP000422989"/>
    </source>
</evidence>
<evidence type="ECO:0000313" key="8">
    <source>
        <dbReference type="EMBL" id="QGU28930.1"/>
    </source>
</evidence>
<evidence type="ECO:0000256" key="1">
    <source>
        <dbReference type="ARBA" id="ARBA00022553"/>
    </source>
</evidence>
<keyword evidence="1 5" id="KW-0597">Phosphoprotein</keyword>
<dbReference type="SUPFAM" id="SSF46894">
    <property type="entry name" value="C-terminal effector domain of the bipartite response regulators"/>
    <property type="match status" value="1"/>
</dbReference>
<evidence type="ECO:0000256" key="4">
    <source>
        <dbReference type="ARBA" id="ARBA00023163"/>
    </source>
</evidence>
<sequence>MTSPDAVRVVIVDDDAYVRAGLTLLLGTDPGIVVVGEAADGLSAAAAIETTDPDVVLMDIRMPRCDGIAATRRELDRDPDLAIIILTTFDADDLVVQALQAGARGFLLKDTPPDELVRAVHAAARGGSTLTPSVWQRIVHLAAGGARPASTADASALSALTRREREVAAAVARGMSNADIAAELFLSLATVKTHVGRVLQKLGVDNRVQAAVLLKDLAGSGSAER</sequence>
<dbReference type="EMBL" id="CP032550">
    <property type="protein sequence ID" value="QGU28930.1"/>
    <property type="molecule type" value="Genomic_DNA"/>
</dbReference>
<dbReference type="Gene3D" id="3.40.50.2300">
    <property type="match status" value="1"/>
</dbReference>
<dbReference type="InterPro" id="IPR001789">
    <property type="entry name" value="Sig_transdc_resp-reg_receiver"/>
</dbReference>
<name>A0A6I6E956_9MICO</name>
<dbReference type="GO" id="GO:0006355">
    <property type="term" value="P:regulation of DNA-templated transcription"/>
    <property type="evidence" value="ECO:0007669"/>
    <property type="project" value="InterPro"/>
</dbReference>
<dbReference type="Proteomes" id="UP000422989">
    <property type="component" value="Chromosome"/>
</dbReference>
<dbReference type="InterPro" id="IPR000792">
    <property type="entry name" value="Tscrpt_reg_LuxR_C"/>
</dbReference>
<dbReference type="Pfam" id="PF00072">
    <property type="entry name" value="Response_reg"/>
    <property type="match status" value="1"/>
</dbReference>
<evidence type="ECO:0000256" key="2">
    <source>
        <dbReference type="ARBA" id="ARBA00023015"/>
    </source>
</evidence>
<dbReference type="SMART" id="SM00421">
    <property type="entry name" value="HTH_LUXR"/>
    <property type="match status" value="1"/>
</dbReference>
<dbReference type="SMART" id="SM00448">
    <property type="entry name" value="REC"/>
    <property type="match status" value="1"/>
</dbReference>
<dbReference type="PRINTS" id="PR00038">
    <property type="entry name" value="HTHLUXR"/>
</dbReference>
<dbReference type="InterPro" id="IPR016032">
    <property type="entry name" value="Sig_transdc_resp-reg_C-effctor"/>
</dbReference>
<evidence type="ECO:0000259" key="7">
    <source>
        <dbReference type="PROSITE" id="PS50110"/>
    </source>
</evidence>
<dbReference type="KEGG" id="moj:D7D94_11665"/>
<keyword evidence="2" id="KW-0805">Transcription regulation</keyword>
<accession>A0A6I6E956</accession>
<dbReference type="InterPro" id="IPR058245">
    <property type="entry name" value="NreC/VraR/RcsB-like_REC"/>
</dbReference>
<proteinExistence type="predicted"/>
<dbReference type="GO" id="GO:0003677">
    <property type="term" value="F:DNA binding"/>
    <property type="evidence" value="ECO:0007669"/>
    <property type="project" value="UniProtKB-KW"/>
</dbReference>
<evidence type="ECO:0000259" key="6">
    <source>
        <dbReference type="PROSITE" id="PS50043"/>
    </source>
</evidence>
<protein>
    <submittedName>
        <fullName evidence="8">DNA-binding response regulator</fullName>
    </submittedName>
</protein>
<feature type="domain" description="HTH luxR-type" evidence="6">
    <location>
        <begin position="153"/>
        <end position="218"/>
    </location>
</feature>
<organism evidence="8 9">
    <name type="scientific">Microbacterium oryzae</name>
    <dbReference type="NCBI Taxonomy" id="743009"/>
    <lineage>
        <taxon>Bacteria</taxon>
        <taxon>Bacillati</taxon>
        <taxon>Actinomycetota</taxon>
        <taxon>Actinomycetes</taxon>
        <taxon>Micrococcales</taxon>
        <taxon>Microbacteriaceae</taxon>
        <taxon>Microbacterium</taxon>
    </lineage>
</organism>
<dbReference type="InterPro" id="IPR039420">
    <property type="entry name" value="WalR-like"/>
</dbReference>
<gene>
    <name evidence="8" type="ORF">D7D94_11665</name>
</gene>
<dbReference type="PROSITE" id="PS00622">
    <property type="entry name" value="HTH_LUXR_1"/>
    <property type="match status" value="1"/>
</dbReference>
<dbReference type="SUPFAM" id="SSF52172">
    <property type="entry name" value="CheY-like"/>
    <property type="match status" value="1"/>
</dbReference>
<dbReference type="Pfam" id="PF00196">
    <property type="entry name" value="GerE"/>
    <property type="match status" value="1"/>
</dbReference>
<evidence type="ECO:0000256" key="5">
    <source>
        <dbReference type="PROSITE-ProRule" id="PRU00169"/>
    </source>
</evidence>
<dbReference type="GO" id="GO:0000160">
    <property type="term" value="P:phosphorelay signal transduction system"/>
    <property type="evidence" value="ECO:0007669"/>
    <property type="project" value="InterPro"/>
</dbReference>
<dbReference type="AlphaFoldDB" id="A0A6I6E956"/>
<feature type="domain" description="Response regulatory" evidence="7">
    <location>
        <begin position="8"/>
        <end position="124"/>
    </location>
</feature>
<evidence type="ECO:0000256" key="3">
    <source>
        <dbReference type="ARBA" id="ARBA00023125"/>
    </source>
</evidence>
<dbReference type="PANTHER" id="PTHR43214">
    <property type="entry name" value="TWO-COMPONENT RESPONSE REGULATOR"/>
    <property type="match status" value="1"/>
</dbReference>
<keyword evidence="9" id="KW-1185">Reference proteome</keyword>
<reference evidence="8 9" key="1">
    <citation type="submission" date="2018-09" db="EMBL/GenBank/DDBJ databases">
        <title>Whole genome sequencing of Microbacterium oryzae strain MB-10T.</title>
        <authorList>
            <person name="Das S.K."/>
        </authorList>
    </citation>
    <scope>NUCLEOTIDE SEQUENCE [LARGE SCALE GENOMIC DNA]</scope>
    <source>
        <strain evidence="8 9">MB-10</strain>
    </source>
</reference>
<keyword evidence="4" id="KW-0804">Transcription</keyword>
<feature type="modified residue" description="4-aspartylphosphate" evidence="5">
    <location>
        <position position="59"/>
    </location>
</feature>
<keyword evidence="3 8" id="KW-0238">DNA-binding</keyword>
<dbReference type="PROSITE" id="PS50110">
    <property type="entry name" value="RESPONSE_REGULATORY"/>
    <property type="match status" value="1"/>
</dbReference>
<dbReference type="CDD" id="cd17535">
    <property type="entry name" value="REC_NarL-like"/>
    <property type="match status" value="1"/>
</dbReference>
<dbReference type="InterPro" id="IPR011006">
    <property type="entry name" value="CheY-like_superfamily"/>
</dbReference>
<dbReference type="PROSITE" id="PS50043">
    <property type="entry name" value="HTH_LUXR_2"/>
    <property type="match status" value="1"/>
</dbReference>
<dbReference type="OrthoDB" id="9808843at2"/>